<dbReference type="EMBL" id="JABVEC010000021">
    <property type="protein sequence ID" value="MBC6468829.1"/>
    <property type="molecule type" value="Genomic_DNA"/>
</dbReference>
<feature type="compositionally biased region" description="Low complexity" evidence="1">
    <location>
        <begin position="216"/>
        <end position="225"/>
    </location>
</feature>
<evidence type="ECO:0000313" key="2">
    <source>
        <dbReference type="EMBL" id="MBC6468829.1"/>
    </source>
</evidence>
<dbReference type="RefSeq" id="WP_187245870.1">
    <property type="nucleotide sequence ID" value="NZ_JABVEC010000021.1"/>
</dbReference>
<name>A0ABR7LVF1_9ACTN</name>
<feature type="region of interest" description="Disordered" evidence="1">
    <location>
        <begin position="152"/>
        <end position="171"/>
    </location>
</feature>
<protein>
    <submittedName>
        <fullName evidence="2">Uncharacterized protein</fullName>
    </submittedName>
</protein>
<reference evidence="2 3" key="1">
    <citation type="submission" date="2020-06" db="EMBL/GenBank/DDBJ databases">
        <title>Actinomadura xiongansis sp. nov., isolated from soil of Baiyangdian.</title>
        <authorList>
            <person name="Zhang X."/>
        </authorList>
    </citation>
    <scope>NUCLEOTIDE SEQUENCE [LARGE SCALE GENOMIC DNA]</scope>
    <source>
        <strain evidence="2 3">HBUM206468</strain>
    </source>
</reference>
<evidence type="ECO:0000313" key="3">
    <source>
        <dbReference type="Proteomes" id="UP000805614"/>
    </source>
</evidence>
<gene>
    <name evidence="2" type="ORF">HKK74_25540</name>
</gene>
<comment type="caution">
    <text evidence="2">The sequence shown here is derived from an EMBL/GenBank/DDBJ whole genome shotgun (WGS) entry which is preliminary data.</text>
</comment>
<accession>A0ABR7LVF1</accession>
<feature type="compositionally biased region" description="Low complexity" evidence="1">
    <location>
        <begin position="198"/>
        <end position="209"/>
    </location>
</feature>
<proteinExistence type="predicted"/>
<keyword evidence="3" id="KW-1185">Reference proteome</keyword>
<feature type="region of interest" description="Disordered" evidence="1">
    <location>
        <begin position="182"/>
        <end position="225"/>
    </location>
</feature>
<dbReference type="Proteomes" id="UP000805614">
    <property type="component" value="Unassembled WGS sequence"/>
</dbReference>
<sequence length="225" mass="23645">MAEAWLSGARRINASADGGAMKGGAPRAVWFTSGTDPRIVSARSAAQSLARAERAPHLVWNPYVGEIVQLVPMTRAGGLLDELVGREGRVCVQIMVVGSSRDPFTNGPLESLDSIMAWLDAWGVARRWPAGPPLPSPQAYHSPRNRRQWARGGHFGYSQVPGAGGPDPGGIDIRKITGPETPVAEIPRPRVPPGDGAGVTVLTTRGLTLPGPPAGATPEPASSRF</sequence>
<organism evidence="2 3">
    <name type="scientific">Actinomadura alba</name>
    <dbReference type="NCBI Taxonomy" id="406431"/>
    <lineage>
        <taxon>Bacteria</taxon>
        <taxon>Bacillati</taxon>
        <taxon>Actinomycetota</taxon>
        <taxon>Actinomycetes</taxon>
        <taxon>Streptosporangiales</taxon>
        <taxon>Thermomonosporaceae</taxon>
        <taxon>Actinomadura</taxon>
    </lineage>
</organism>
<evidence type="ECO:0000256" key="1">
    <source>
        <dbReference type="SAM" id="MobiDB-lite"/>
    </source>
</evidence>